<keyword evidence="3" id="KW-1185">Reference proteome</keyword>
<feature type="region of interest" description="Disordered" evidence="1">
    <location>
        <begin position="23"/>
        <end position="44"/>
    </location>
</feature>
<sequence length="104" mass="11851">RNLEILYSDDVIYTTSSRLLNEIGPSDRAERGASADGSRGESATSLMEDWLRRYRPRTEDTVCGRGRVPTISFTVCTKEAMMWSRVRGPLHILLRHIVENDDHS</sequence>
<feature type="non-terminal residue" evidence="2">
    <location>
        <position position="1"/>
    </location>
</feature>
<evidence type="ECO:0000313" key="3">
    <source>
        <dbReference type="Proteomes" id="UP001432322"/>
    </source>
</evidence>
<gene>
    <name evidence="2" type="ORF">PFISCL1PPCAC_16802</name>
</gene>
<dbReference type="AlphaFoldDB" id="A0AAV5W0Z9"/>
<feature type="non-terminal residue" evidence="2">
    <location>
        <position position="104"/>
    </location>
</feature>
<name>A0AAV5W0Z9_9BILA</name>
<evidence type="ECO:0000313" key="2">
    <source>
        <dbReference type="EMBL" id="GMT25505.1"/>
    </source>
</evidence>
<comment type="caution">
    <text evidence="2">The sequence shown here is derived from an EMBL/GenBank/DDBJ whole genome shotgun (WGS) entry which is preliminary data.</text>
</comment>
<reference evidence="2" key="1">
    <citation type="submission" date="2023-10" db="EMBL/GenBank/DDBJ databases">
        <title>Genome assembly of Pristionchus species.</title>
        <authorList>
            <person name="Yoshida K."/>
            <person name="Sommer R.J."/>
        </authorList>
    </citation>
    <scope>NUCLEOTIDE SEQUENCE</scope>
    <source>
        <strain evidence="2">RS5133</strain>
    </source>
</reference>
<dbReference type="EMBL" id="BTSY01000004">
    <property type="protein sequence ID" value="GMT25505.1"/>
    <property type="molecule type" value="Genomic_DNA"/>
</dbReference>
<dbReference type="Proteomes" id="UP001432322">
    <property type="component" value="Unassembled WGS sequence"/>
</dbReference>
<evidence type="ECO:0000256" key="1">
    <source>
        <dbReference type="SAM" id="MobiDB-lite"/>
    </source>
</evidence>
<organism evidence="2 3">
    <name type="scientific">Pristionchus fissidentatus</name>
    <dbReference type="NCBI Taxonomy" id="1538716"/>
    <lineage>
        <taxon>Eukaryota</taxon>
        <taxon>Metazoa</taxon>
        <taxon>Ecdysozoa</taxon>
        <taxon>Nematoda</taxon>
        <taxon>Chromadorea</taxon>
        <taxon>Rhabditida</taxon>
        <taxon>Rhabditina</taxon>
        <taxon>Diplogasteromorpha</taxon>
        <taxon>Diplogasteroidea</taxon>
        <taxon>Neodiplogasteridae</taxon>
        <taxon>Pristionchus</taxon>
    </lineage>
</organism>
<accession>A0AAV5W0Z9</accession>
<proteinExistence type="predicted"/>
<protein>
    <submittedName>
        <fullName evidence="2">Uncharacterized protein</fullName>
    </submittedName>
</protein>